<sequence>MDHTPKIYIETTRNYDRVYPGFVNQFRERGYDVRTVYGNDLDVIGQEEVNRLFAGCDVCVVCLGKLTAEMMDLAPNLKMIATFGAGYDHIDVKAATARGIPVVNGRGGGAIAVAELVLGMMLSLSRHIPEMHDEMRKNLWRSRLGTELHGKTLGIMGVGAIGGELARIAKSGFGMRILAHDLVENPELVEQFGVSYVDSDTLFSESDYISIHTPLLPSTRGIVGREKLALMKPTAYLINASRGGVVDERALYNALKNGQIAGAGLDVFEQEPYMDNIFAEFESVITTTHIGANTPETVFRIAKLLTEDIEDVINGLPPRQNIVNPDVMAALAK</sequence>
<keyword evidence="2" id="KW-0028">Amino-acid biosynthesis</keyword>
<dbReference type="GO" id="GO:0008652">
    <property type="term" value="P:amino acid biosynthetic process"/>
    <property type="evidence" value="ECO:0007669"/>
    <property type="project" value="UniProtKB-KW"/>
</dbReference>
<dbReference type="Pfam" id="PF02826">
    <property type="entry name" value="2-Hacid_dh_C"/>
    <property type="match status" value="1"/>
</dbReference>
<dbReference type="Gene3D" id="3.40.50.720">
    <property type="entry name" value="NAD(P)-binding Rossmann-like Domain"/>
    <property type="match status" value="2"/>
</dbReference>
<evidence type="ECO:0000313" key="8">
    <source>
        <dbReference type="EMBL" id="MBC8536365.1"/>
    </source>
</evidence>
<evidence type="ECO:0000313" key="9">
    <source>
        <dbReference type="Proteomes" id="UP000620366"/>
    </source>
</evidence>
<evidence type="ECO:0000259" key="7">
    <source>
        <dbReference type="Pfam" id="PF02826"/>
    </source>
</evidence>
<name>A0A926DCC1_9FIRM</name>
<feature type="domain" description="D-isomer specific 2-hydroxyacid dehydrogenase catalytic" evidence="6">
    <location>
        <begin position="25"/>
        <end position="321"/>
    </location>
</feature>
<dbReference type="FunFam" id="3.40.50.720:FF:000203">
    <property type="entry name" value="D-3-phosphoglycerate dehydrogenase (SerA)"/>
    <property type="match status" value="1"/>
</dbReference>
<dbReference type="InterPro" id="IPR050857">
    <property type="entry name" value="D-2-hydroxyacid_DH"/>
</dbReference>
<protein>
    <submittedName>
        <fullName evidence="8">Phosphoglycerate dehydrogenase</fullName>
    </submittedName>
</protein>
<dbReference type="SUPFAM" id="SSF51735">
    <property type="entry name" value="NAD(P)-binding Rossmann-fold domains"/>
    <property type="match status" value="1"/>
</dbReference>
<feature type="domain" description="D-isomer specific 2-hydroxyacid dehydrogenase NAD-binding" evidence="7">
    <location>
        <begin position="118"/>
        <end position="291"/>
    </location>
</feature>
<proteinExistence type="inferred from homology"/>
<comment type="caution">
    <text evidence="8">The sequence shown here is derived from an EMBL/GenBank/DDBJ whole genome shotgun (WGS) entry which is preliminary data.</text>
</comment>
<keyword evidence="4" id="KW-0520">NAD</keyword>
<dbReference type="AlphaFoldDB" id="A0A926DCC1"/>
<dbReference type="GO" id="GO:0051287">
    <property type="term" value="F:NAD binding"/>
    <property type="evidence" value="ECO:0007669"/>
    <property type="project" value="InterPro"/>
</dbReference>
<evidence type="ECO:0000256" key="1">
    <source>
        <dbReference type="ARBA" id="ARBA00005854"/>
    </source>
</evidence>
<evidence type="ECO:0000256" key="2">
    <source>
        <dbReference type="ARBA" id="ARBA00022605"/>
    </source>
</evidence>
<accession>A0A926DCC1</accession>
<keyword evidence="9" id="KW-1185">Reference proteome</keyword>
<dbReference type="GO" id="GO:0016616">
    <property type="term" value="F:oxidoreductase activity, acting on the CH-OH group of donors, NAD or NADP as acceptor"/>
    <property type="evidence" value="ECO:0007669"/>
    <property type="project" value="InterPro"/>
</dbReference>
<gene>
    <name evidence="8" type="ORF">H8695_06610</name>
</gene>
<reference evidence="8" key="1">
    <citation type="submission" date="2020-08" db="EMBL/GenBank/DDBJ databases">
        <title>Genome public.</title>
        <authorList>
            <person name="Liu C."/>
            <person name="Sun Q."/>
        </authorList>
    </citation>
    <scope>NUCLEOTIDE SEQUENCE</scope>
    <source>
        <strain evidence="8">BX7</strain>
    </source>
</reference>
<dbReference type="EMBL" id="JACRSP010000002">
    <property type="protein sequence ID" value="MBC8536365.1"/>
    <property type="molecule type" value="Genomic_DNA"/>
</dbReference>
<evidence type="ECO:0000256" key="5">
    <source>
        <dbReference type="RuleBase" id="RU003719"/>
    </source>
</evidence>
<organism evidence="8 9">
    <name type="scientific">Feifania hominis</name>
    <dbReference type="NCBI Taxonomy" id="2763660"/>
    <lineage>
        <taxon>Bacteria</taxon>
        <taxon>Bacillati</taxon>
        <taxon>Bacillota</taxon>
        <taxon>Clostridia</taxon>
        <taxon>Eubacteriales</taxon>
        <taxon>Feifaniaceae</taxon>
        <taxon>Feifania</taxon>
    </lineage>
</organism>
<dbReference type="PROSITE" id="PS00065">
    <property type="entry name" value="D_2_HYDROXYACID_DH_1"/>
    <property type="match status" value="1"/>
</dbReference>
<dbReference type="PANTHER" id="PTHR42789">
    <property type="entry name" value="D-ISOMER SPECIFIC 2-HYDROXYACID DEHYDROGENASE FAMILY PROTEIN (AFU_ORTHOLOGUE AFUA_6G10090)"/>
    <property type="match status" value="1"/>
</dbReference>
<dbReference type="InterPro" id="IPR006139">
    <property type="entry name" value="D-isomer_2_OHA_DH_cat_dom"/>
</dbReference>
<dbReference type="CDD" id="cd12172">
    <property type="entry name" value="PGDH_like_2"/>
    <property type="match status" value="1"/>
</dbReference>
<dbReference type="InterPro" id="IPR029752">
    <property type="entry name" value="D-isomer_DH_CS1"/>
</dbReference>
<dbReference type="Proteomes" id="UP000620366">
    <property type="component" value="Unassembled WGS sequence"/>
</dbReference>
<evidence type="ECO:0000256" key="3">
    <source>
        <dbReference type="ARBA" id="ARBA00023002"/>
    </source>
</evidence>
<comment type="similarity">
    <text evidence="1 5">Belongs to the D-isomer specific 2-hydroxyacid dehydrogenase family.</text>
</comment>
<dbReference type="SUPFAM" id="SSF52283">
    <property type="entry name" value="Formate/glycerate dehydrogenase catalytic domain-like"/>
    <property type="match status" value="1"/>
</dbReference>
<keyword evidence="3 5" id="KW-0560">Oxidoreductase</keyword>
<dbReference type="InterPro" id="IPR006140">
    <property type="entry name" value="D-isomer_DH_NAD-bd"/>
</dbReference>
<dbReference type="Pfam" id="PF00389">
    <property type="entry name" value="2-Hacid_dh"/>
    <property type="match status" value="1"/>
</dbReference>
<dbReference type="PROSITE" id="PS00671">
    <property type="entry name" value="D_2_HYDROXYACID_DH_3"/>
    <property type="match status" value="1"/>
</dbReference>
<dbReference type="RefSeq" id="WP_249300147.1">
    <property type="nucleotide sequence ID" value="NZ_JACRSP010000002.1"/>
</dbReference>
<dbReference type="InterPro" id="IPR036291">
    <property type="entry name" value="NAD(P)-bd_dom_sf"/>
</dbReference>
<evidence type="ECO:0000259" key="6">
    <source>
        <dbReference type="Pfam" id="PF00389"/>
    </source>
</evidence>
<dbReference type="InterPro" id="IPR029753">
    <property type="entry name" value="D-isomer_DH_CS"/>
</dbReference>
<evidence type="ECO:0000256" key="4">
    <source>
        <dbReference type="ARBA" id="ARBA00023027"/>
    </source>
</evidence>
<dbReference type="PANTHER" id="PTHR42789:SF1">
    <property type="entry name" value="D-ISOMER SPECIFIC 2-HYDROXYACID DEHYDROGENASE FAMILY PROTEIN (AFU_ORTHOLOGUE AFUA_6G10090)"/>
    <property type="match status" value="1"/>
</dbReference>